<name>A0A2I0LED8_PUNGR</name>
<gene>
    <name evidence="2" type="ORF">CRG98_000524</name>
</gene>
<feature type="region of interest" description="Disordered" evidence="1">
    <location>
        <begin position="105"/>
        <end position="166"/>
    </location>
</feature>
<feature type="compositionally biased region" description="Acidic residues" evidence="1">
    <location>
        <begin position="134"/>
        <end position="148"/>
    </location>
</feature>
<evidence type="ECO:0000256" key="1">
    <source>
        <dbReference type="SAM" id="MobiDB-lite"/>
    </source>
</evidence>
<comment type="caution">
    <text evidence="2">The sequence shown here is derived from an EMBL/GenBank/DDBJ whole genome shotgun (WGS) entry which is preliminary data.</text>
</comment>
<feature type="region of interest" description="Disordered" evidence="1">
    <location>
        <begin position="1"/>
        <end position="35"/>
    </location>
</feature>
<evidence type="ECO:0000313" key="2">
    <source>
        <dbReference type="EMBL" id="PKI79043.1"/>
    </source>
</evidence>
<dbReference type="AlphaFoldDB" id="A0A2I0LED8"/>
<reference evidence="2 3" key="1">
    <citation type="submission" date="2017-11" db="EMBL/GenBank/DDBJ databases">
        <title>De-novo sequencing of pomegranate (Punica granatum L.) genome.</title>
        <authorList>
            <person name="Akparov Z."/>
            <person name="Amiraslanov A."/>
            <person name="Hajiyeva S."/>
            <person name="Abbasov M."/>
            <person name="Kaur K."/>
            <person name="Hamwieh A."/>
            <person name="Solovyev V."/>
            <person name="Salamov A."/>
            <person name="Braich B."/>
            <person name="Kosarev P."/>
            <person name="Mahmoud A."/>
            <person name="Hajiyev E."/>
            <person name="Babayeva S."/>
            <person name="Izzatullayeva V."/>
            <person name="Mammadov A."/>
            <person name="Mammadov A."/>
            <person name="Sharifova S."/>
            <person name="Ojaghi J."/>
            <person name="Eynullazada K."/>
            <person name="Bayramov B."/>
            <person name="Abdulazimova A."/>
            <person name="Shahmuradov I."/>
        </authorList>
    </citation>
    <scope>NUCLEOTIDE SEQUENCE [LARGE SCALE GENOMIC DNA]</scope>
    <source>
        <strain evidence="3">cv. AG2017</strain>
        <tissue evidence="2">Leaf</tissue>
    </source>
</reference>
<dbReference type="EMBL" id="PGOL01000019">
    <property type="protein sequence ID" value="PKI79043.1"/>
    <property type="molecule type" value="Genomic_DNA"/>
</dbReference>
<feature type="compositionally biased region" description="Basic and acidic residues" evidence="1">
    <location>
        <begin position="154"/>
        <end position="166"/>
    </location>
</feature>
<protein>
    <submittedName>
        <fullName evidence="2">Uncharacterized protein</fullName>
    </submittedName>
</protein>
<accession>A0A2I0LED8</accession>
<feature type="compositionally biased region" description="Basic and acidic residues" evidence="1">
    <location>
        <begin position="1"/>
        <end position="10"/>
    </location>
</feature>
<evidence type="ECO:0000313" key="3">
    <source>
        <dbReference type="Proteomes" id="UP000233551"/>
    </source>
</evidence>
<keyword evidence="3" id="KW-1185">Reference proteome</keyword>
<dbReference type="Proteomes" id="UP000233551">
    <property type="component" value="Unassembled WGS sequence"/>
</dbReference>
<organism evidence="2 3">
    <name type="scientific">Punica granatum</name>
    <name type="common">Pomegranate</name>
    <dbReference type="NCBI Taxonomy" id="22663"/>
    <lineage>
        <taxon>Eukaryota</taxon>
        <taxon>Viridiplantae</taxon>
        <taxon>Streptophyta</taxon>
        <taxon>Embryophyta</taxon>
        <taxon>Tracheophyta</taxon>
        <taxon>Spermatophyta</taxon>
        <taxon>Magnoliopsida</taxon>
        <taxon>eudicotyledons</taxon>
        <taxon>Gunneridae</taxon>
        <taxon>Pentapetalae</taxon>
        <taxon>rosids</taxon>
        <taxon>malvids</taxon>
        <taxon>Myrtales</taxon>
        <taxon>Lythraceae</taxon>
        <taxon>Punica</taxon>
    </lineage>
</organism>
<sequence length="189" mass="20278">MKETRSTDINRRHHRQSDSNPPHSQAPLRTPNSTSATLITEDNRAGIGEKMLREVERGIERSPWTSSSSFFSLLLLCHCPSTLFTSAPLKSCQKTTKLLQAAGSFVGGSNADEPRDGGVNEEEDGLASINGGDGDNDDGDGDGDDGDDSIGGGDRSDGGGDKFGREMAMETTWVWRWRGLGEGDNSAME</sequence>
<proteinExistence type="predicted"/>